<sequence>MSDNLPDHAYTSTAVREDRYWLVRCDQTPSIRSKVRLLTQAADHQRRALAEAIGVPAAWVAVDVRPVLPKHIHERIARAHELRATATWANSSAAAEVRAAARILADAQFSLRDIGTILGVSYQRAHQLTRL</sequence>
<dbReference type="Proteomes" id="UP000475214">
    <property type="component" value="Unassembled WGS sequence"/>
</dbReference>
<dbReference type="EMBL" id="JAAGOA010000025">
    <property type="protein sequence ID" value="NEE03712.1"/>
    <property type="molecule type" value="Genomic_DNA"/>
</dbReference>
<evidence type="ECO:0000313" key="2">
    <source>
        <dbReference type="Proteomes" id="UP000475214"/>
    </source>
</evidence>
<comment type="caution">
    <text evidence="1">The sequence shown here is derived from an EMBL/GenBank/DDBJ whole genome shotgun (WGS) entry which is preliminary data.</text>
</comment>
<reference evidence="1 2" key="1">
    <citation type="submission" date="2020-02" db="EMBL/GenBank/DDBJ databases">
        <authorList>
            <person name="Li X.-J."/>
            <person name="Han X.-M."/>
        </authorList>
    </citation>
    <scope>NUCLEOTIDE SEQUENCE [LARGE SCALE GENOMIC DNA]</scope>
    <source>
        <strain evidence="1 2">CCTCC AB 2017055</strain>
    </source>
</reference>
<proteinExistence type="predicted"/>
<organism evidence="1 2">
    <name type="scientific">Phytoactinopolyspora halotolerans</name>
    <dbReference type="NCBI Taxonomy" id="1981512"/>
    <lineage>
        <taxon>Bacteria</taxon>
        <taxon>Bacillati</taxon>
        <taxon>Actinomycetota</taxon>
        <taxon>Actinomycetes</taxon>
        <taxon>Jiangellales</taxon>
        <taxon>Jiangellaceae</taxon>
        <taxon>Phytoactinopolyspora</taxon>
    </lineage>
</organism>
<gene>
    <name evidence="1" type="ORF">G1H10_26445</name>
</gene>
<evidence type="ECO:0000313" key="1">
    <source>
        <dbReference type="EMBL" id="NEE03712.1"/>
    </source>
</evidence>
<accession>A0A6L9SH23</accession>
<dbReference type="RefSeq" id="WP_163743620.1">
    <property type="nucleotide sequence ID" value="NZ_JAAGOA010000025.1"/>
</dbReference>
<dbReference type="AlphaFoldDB" id="A0A6L9SH23"/>
<protein>
    <submittedName>
        <fullName evidence="1">Uncharacterized protein</fullName>
    </submittedName>
</protein>
<name>A0A6L9SH23_9ACTN</name>
<keyword evidence="2" id="KW-1185">Reference proteome</keyword>